<dbReference type="Pfam" id="PF03435">
    <property type="entry name" value="Sacchrp_dh_NADP"/>
    <property type="match status" value="1"/>
</dbReference>
<evidence type="ECO:0000259" key="2">
    <source>
        <dbReference type="Pfam" id="PF19362"/>
    </source>
</evidence>
<gene>
    <name evidence="3" type="ORF">LMG28138_04438</name>
</gene>
<dbReference type="InterPro" id="IPR045982">
    <property type="entry name" value="DUF5938"/>
</dbReference>
<feature type="domain" description="DUF5938" evidence="2">
    <location>
        <begin position="148"/>
        <end position="370"/>
    </location>
</feature>
<accession>A0A6S7BGZ9</accession>
<feature type="domain" description="Saccharopine dehydrogenase NADP binding" evidence="1">
    <location>
        <begin position="17"/>
        <end position="130"/>
    </location>
</feature>
<evidence type="ECO:0000313" key="3">
    <source>
        <dbReference type="EMBL" id="CAB3798420.1"/>
    </source>
</evidence>
<dbReference type="EMBL" id="CADIKM010000029">
    <property type="protein sequence ID" value="CAB3798420.1"/>
    <property type="molecule type" value="Genomic_DNA"/>
</dbReference>
<protein>
    <submittedName>
        <fullName evidence="3">Uncharacterized protein</fullName>
    </submittedName>
</protein>
<keyword evidence="4" id="KW-1185">Reference proteome</keyword>
<dbReference type="SUPFAM" id="SSF51735">
    <property type="entry name" value="NAD(P)-binding Rossmann-fold domains"/>
    <property type="match status" value="1"/>
</dbReference>
<dbReference type="PANTHER" id="PTHR43781:SF1">
    <property type="entry name" value="SACCHAROPINE DEHYDROGENASE"/>
    <property type="match status" value="1"/>
</dbReference>
<dbReference type="Pfam" id="PF19362">
    <property type="entry name" value="DUF5938"/>
    <property type="match status" value="1"/>
</dbReference>
<name>A0A6S7BGZ9_9BURK</name>
<proteinExistence type="predicted"/>
<sequence>MRRGAILETILNAKQPIVVYGITGYTGKLIAEYLTRRGLPFVAAGRDRAKIEAQLATVPGRHQVRIEAVSHDEASLTRLCEGAKLVINVVGPFGQLGEPVVKAALANGCHYIDTTGEQDWAIKLRDEYGQAFADKGLLLSPGCAFMWTAGMIAAEIALEDPAIDSVDILYAPRSAPTVASTLSFLRMLCLPNPLKQSGAMTVWPPMTQVDVAVPGSHAIHAGLPWGGGFEPIWFEHDTRVLNCSVLVAFPKGPLVDFVMERMKEYADLAKTHTLKELEAVTNAWGMSIASTPEREVPRINQTMISVWARGTHVGKQILLHVTSPYLSTGALCGIVAQRLLNGGLLAKGFQPATRAFGHRQLMAGLAEDGLHCWSEQIR</sequence>
<organism evidence="3 4">
    <name type="scientific">Pararobbsia alpina</name>
    <dbReference type="NCBI Taxonomy" id="621374"/>
    <lineage>
        <taxon>Bacteria</taxon>
        <taxon>Pseudomonadati</taxon>
        <taxon>Pseudomonadota</taxon>
        <taxon>Betaproteobacteria</taxon>
        <taxon>Burkholderiales</taxon>
        <taxon>Burkholderiaceae</taxon>
        <taxon>Pararobbsia</taxon>
    </lineage>
</organism>
<dbReference type="InterPro" id="IPR005097">
    <property type="entry name" value="Sacchrp_dh_NADP-bd"/>
</dbReference>
<reference evidence="3 4" key="1">
    <citation type="submission" date="2020-04" db="EMBL/GenBank/DDBJ databases">
        <authorList>
            <person name="De Canck E."/>
        </authorList>
    </citation>
    <scope>NUCLEOTIDE SEQUENCE [LARGE SCALE GENOMIC DNA]</scope>
    <source>
        <strain evidence="3 4">LMG 28138</strain>
    </source>
</reference>
<dbReference type="PANTHER" id="PTHR43781">
    <property type="entry name" value="SACCHAROPINE DEHYDROGENASE"/>
    <property type="match status" value="1"/>
</dbReference>
<evidence type="ECO:0000313" key="4">
    <source>
        <dbReference type="Proteomes" id="UP000494115"/>
    </source>
</evidence>
<dbReference type="Proteomes" id="UP000494115">
    <property type="component" value="Unassembled WGS sequence"/>
</dbReference>
<dbReference type="Gene3D" id="3.40.50.720">
    <property type="entry name" value="NAD(P)-binding Rossmann-like Domain"/>
    <property type="match status" value="1"/>
</dbReference>
<evidence type="ECO:0000259" key="1">
    <source>
        <dbReference type="Pfam" id="PF03435"/>
    </source>
</evidence>
<dbReference type="AlphaFoldDB" id="A0A6S7BGZ9"/>
<dbReference type="InterPro" id="IPR036291">
    <property type="entry name" value="NAD(P)-bd_dom_sf"/>
</dbReference>